<protein>
    <submittedName>
        <fullName evidence="1">DUF3871 family protein</fullName>
    </submittedName>
</protein>
<dbReference type="Proteomes" id="UP001152599">
    <property type="component" value="Unassembled WGS sequence"/>
</dbReference>
<accession>A0A9X4MW19</accession>
<evidence type="ECO:0000313" key="2">
    <source>
        <dbReference type="Proteomes" id="UP001152599"/>
    </source>
</evidence>
<keyword evidence="2" id="KW-1185">Reference proteome</keyword>
<evidence type="ECO:0000313" key="1">
    <source>
        <dbReference type="EMBL" id="MDG4945108.1"/>
    </source>
</evidence>
<dbReference type="AlphaFoldDB" id="A0A9X4MW19"/>
<dbReference type="Pfam" id="PF12987">
    <property type="entry name" value="DUF3871"/>
    <property type="match status" value="1"/>
</dbReference>
<dbReference type="EMBL" id="JANCMU010000001">
    <property type="protein sequence ID" value="MDG4945108.1"/>
    <property type="molecule type" value="Genomic_DNA"/>
</dbReference>
<comment type="caution">
    <text evidence="1">The sequence shown here is derived from an EMBL/GenBank/DDBJ whole genome shotgun (WGS) entry which is preliminary data.</text>
</comment>
<dbReference type="InterPro" id="IPR024353">
    <property type="entry name" value="DUF3871"/>
</dbReference>
<proteinExistence type="predicted"/>
<organism evidence="1 2">
    <name type="scientific">Profundicola chukchiensis</name>
    <dbReference type="NCBI Taxonomy" id="2961959"/>
    <lineage>
        <taxon>Bacteria</taxon>
        <taxon>Pseudomonadati</taxon>
        <taxon>Bacteroidota</taxon>
        <taxon>Flavobacteriia</taxon>
        <taxon>Flavobacteriales</taxon>
        <taxon>Weeksellaceae</taxon>
        <taxon>Profundicola</taxon>
    </lineage>
</organism>
<reference evidence="1" key="1">
    <citation type="submission" date="2022-07" db="EMBL/GenBank/DDBJ databases">
        <title>Description and genome-wide analysis of Profundicola chukchiensis gen. nov., sp. nov., marine bacteria isolated from bottom sediments of the Chukchi Sea.</title>
        <authorList>
            <person name="Romanenko L."/>
            <person name="Otstavnykh N."/>
            <person name="Kurilenko V."/>
            <person name="Eremeev V."/>
            <person name="Velansky P."/>
            <person name="Mikhailov V."/>
            <person name="Isaeva M."/>
        </authorList>
    </citation>
    <scope>NUCLEOTIDE SEQUENCE</scope>
    <source>
        <strain evidence="1">KMM 9713</strain>
    </source>
</reference>
<dbReference type="RefSeq" id="WP_304419823.1">
    <property type="nucleotide sequence ID" value="NZ_JANCMU010000001.1"/>
</dbReference>
<name>A0A9X4MW19_9FLAO</name>
<sequence length="90" mass="10409">MPKDEKSQLPELLINDGQINTIAKDYYHYDSFCRKENGDINLWNLFNLFTSANKSSYIDTFLDRNANVFNLAKGLQESLNGNSSYSWFLS</sequence>
<gene>
    <name evidence="1" type="ORF">NMK71_01660</name>
</gene>